<evidence type="ECO:0000313" key="2">
    <source>
        <dbReference type="EMBL" id="BCK52995.1"/>
    </source>
</evidence>
<protein>
    <recommendedName>
        <fullName evidence="1">Mycothiol-dependent maleylpyruvate isomerase metal-binding domain-containing protein</fullName>
    </recommendedName>
</protein>
<dbReference type="GO" id="GO:0046872">
    <property type="term" value="F:metal ion binding"/>
    <property type="evidence" value="ECO:0007669"/>
    <property type="project" value="InterPro"/>
</dbReference>
<feature type="domain" description="Mycothiol-dependent maleylpyruvate isomerase metal-binding" evidence="1">
    <location>
        <begin position="7"/>
        <end position="132"/>
    </location>
</feature>
<dbReference type="Pfam" id="PF11716">
    <property type="entry name" value="MDMPI_N"/>
    <property type="match status" value="1"/>
</dbReference>
<sequence length="179" mass="19087">MDVSTLHTVTEELAGYLSEATQGDLRSATPVPGRDVGDLYVHLIAQNTAVTAALVTADQPRPSMSRATLEASLNLHGGGLEGLYRRTAQKARDAFASVPSADRRCQFNGVETDAATLYETHISTTLLHTWDLTHALGLPYRPDAAIAARVLRNFPIPPEGIDTAWAGVLGLSGRLEPSA</sequence>
<keyword evidence="3" id="KW-1185">Reference proteome</keyword>
<dbReference type="SUPFAM" id="SSF109854">
    <property type="entry name" value="DinB/YfiT-like putative metalloenzymes"/>
    <property type="match status" value="1"/>
</dbReference>
<evidence type="ECO:0000259" key="1">
    <source>
        <dbReference type="Pfam" id="PF11716"/>
    </source>
</evidence>
<dbReference type="InterPro" id="IPR034660">
    <property type="entry name" value="DinB/YfiT-like"/>
</dbReference>
<reference evidence="2 3" key="1">
    <citation type="submission" date="2020-08" db="EMBL/GenBank/DDBJ databases">
        <title>Genome Sequencing of Nocardia wallacei strain FMUON74 and assembly.</title>
        <authorList>
            <person name="Toyokawa M."/>
            <person name="Uesaka K."/>
        </authorList>
    </citation>
    <scope>NUCLEOTIDE SEQUENCE [LARGE SCALE GENOMIC DNA]</scope>
    <source>
        <strain evidence="2 3">FMUON74</strain>
    </source>
</reference>
<dbReference type="Proteomes" id="UP000516173">
    <property type="component" value="Chromosome"/>
</dbReference>
<dbReference type="NCBIfam" id="TIGR03083">
    <property type="entry name" value="maleylpyruvate isomerase family mycothiol-dependent enzyme"/>
    <property type="match status" value="1"/>
</dbReference>
<name>A0A7G1KD95_9NOCA</name>
<accession>A0A7G1KD95</accession>
<dbReference type="AlphaFoldDB" id="A0A7G1KD95"/>
<dbReference type="GeneID" id="80345387"/>
<gene>
    <name evidence="2" type="ORF">NWFMUON74_07670</name>
</gene>
<dbReference type="InterPro" id="IPR024344">
    <property type="entry name" value="MDMPI_metal-binding"/>
</dbReference>
<dbReference type="Gene3D" id="1.20.120.450">
    <property type="entry name" value="dinb family like domain"/>
    <property type="match status" value="1"/>
</dbReference>
<dbReference type="RefSeq" id="WP_187686617.1">
    <property type="nucleotide sequence ID" value="NZ_AP023396.1"/>
</dbReference>
<evidence type="ECO:0000313" key="3">
    <source>
        <dbReference type="Proteomes" id="UP000516173"/>
    </source>
</evidence>
<dbReference type="KEGG" id="nwl:NWFMUON74_07670"/>
<organism evidence="2 3">
    <name type="scientific">Nocardia wallacei</name>
    <dbReference type="NCBI Taxonomy" id="480035"/>
    <lineage>
        <taxon>Bacteria</taxon>
        <taxon>Bacillati</taxon>
        <taxon>Actinomycetota</taxon>
        <taxon>Actinomycetes</taxon>
        <taxon>Mycobacteriales</taxon>
        <taxon>Nocardiaceae</taxon>
        <taxon>Nocardia</taxon>
    </lineage>
</organism>
<dbReference type="InterPro" id="IPR017517">
    <property type="entry name" value="Maleyloyr_isom"/>
</dbReference>
<dbReference type="EMBL" id="AP023396">
    <property type="protein sequence ID" value="BCK52995.1"/>
    <property type="molecule type" value="Genomic_DNA"/>
</dbReference>
<proteinExistence type="predicted"/>